<evidence type="ECO:0000313" key="4">
    <source>
        <dbReference type="EMBL" id="TDH71635.1"/>
    </source>
</evidence>
<evidence type="ECO:0000313" key="5">
    <source>
        <dbReference type="Proteomes" id="UP000294530"/>
    </source>
</evidence>
<proteinExistence type="inferred from homology"/>
<dbReference type="Proteomes" id="UP000294530">
    <property type="component" value="Unassembled WGS sequence"/>
</dbReference>
<reference evidence="4 5" key="1">
    <citation type="journal article" date="2021" name="Genome Biol.">
        <title>AFLAP: assembly-free linkage analysis pipeline using k-mers from genome sequencing data.</title>
        <authorList>
            <person name="Fletcher K."/>
            <person name="Zhang L."/>
            <person name="Gil J."/>
            <person name="Han R."/>
            <person name="Cavanaugh K."/>
            <person name="Michelmore R."/>
        </authorList>
    </citation>
    <scope>NUCLEOTIDE SEQUENCE [LARGE SCALE GENOMIC DNA]</scope>
    <source>
        <strain evidence="4 5">SF5</strain>
    </source>
</reference>
<evidence type="ECO:0000256" key="1">
    <source>
        <dbReference type="ARBA" id="ARBA00006926"/>
    </source>
</evidence>
<keyword evidence="2" id="KW-0575">Peroxidase</keyword>
<dbReference type="GO" id="GO:0004601">
    <property type="term" value="F:peroxidase activity"/>
    <property type="evidence" value="ECO:0007669"/>
    <property type="project" value="UniProtKB-KW"/>
</dbReference>
<dbReference type="PANTHER" id="PTHR11592">
    <property type="entry name" value="GLUTATHIONE PEROXIDASE"/>
    <property type="match status" value="1"/>
</dbReference>
<dbReference type="KEGG" id="blac:94345541"/>
<organism evidence="4 5">
    <name type="scientific">Bremia lactucae</name>
    <name type="common">Lettuce downy mildew</name>
    <dbReference type="NCBI Taxonomy" id="4779"/>
    <lineage>
        <taxon>Eukaryota</taxon>
        <taxon>Sar</taxon>
        <taxon>Stramenopiles</taxon>
        <taxon>Oomycota</taxon>
        <taxon>Peronosporomycetes</taxon>
        <taxon>Peronosporales</taxon>
        <taxon>Peronosporaceae</taxon>
        <taxon>Bremia</taxon>
    </lineage>
</organism>
<keyword evidence="5" id="KW-1185">Reference proteome</keyword>
<dbReference type="AlphaFoldDB" id="A0A976FS54"/>
<dbReference type="RefSeq" id="XP_067821134.1">
    <property type="nucleotide sequence ID" value="XM_067959870.1"/>
</dbReference>
<comment type="caution">
    <text evidence="4">The sequence shown here is derived from an EMBL/GenBank/DDBJ whole genome shotgun (WGS) entry which is preliminary data.</text>
</comment>
<dbReference type="GeneID" id="94345541"/>
<sequence length="541" mass="60221">MIAAQSMTLLAENARNLEHLEREQLEREPSFVTAISPSSSSCCSIEKADCSCMSCSVAVDGRVFRRLQRYQTLAHELKVQSDMVATYLLTPSVRRIVFQQRKHWWQHPLHLATAGKGTFIQGRALLRAIRKYLQLSHAAHSSRRDAQQLAITLILSGFLSPVHEAPTSDAEHIDELDVIHDKFYEVVVPGAAAVIPTQDIVASATVTTTSWAGSVVLPVPLQDADKRIKRLVEPSLSVWAVTNGATRAGCIHLLHEKTRMQSLLGLPPKLRPCYAVVNELKYHSLVLFESDVARHHFLRIKLSDARVEYAEAIWRDDTSYATLTLRTSKGDVIESIAVRGKPEQEQWLLAFLNAGATFIETHPAIRVFADPSASLYLLEDITANGEPFYLSELQGYVAILTNIPSGSCHTNANQLSELVKLSRTYSDDGLKIVAFPCAQFGDAEFDTDEELLEHFQHEFGVCFPVLATRDVNGPHARDPMLFCKTRQPGPTVSAGNAFIENSFVKFLISRDGRVVKRFRSKDSPLLMETDLQDLLKTSSST</sequence>
<dbReference type="PANTHER" id="PTHR11592:SF78">
    <property type="entry name" value="GLUTATHIONE PEROXIDASE"/>
    <property type="match status" value="1"/>
</dbReference>
<accession>A0A976FS54</accession>
<name>A0A976FS54_BRELC</name>
<gene>
    <name evidence="4" type="ORF">CCR75_001769</name>
</gene>
<dbReference type="SUPFAM" id="SSF52833">
    <property type="entry name" value="Thioredoxin-like"/>
    <property type="match status" value="1"/>
</dbReference>
<dbReference type="Pfam" id="PF00255">
    <property type="entry name" value="GSHPx"/>
    <property type="match status" value="1"/>
</dbReference>
<evidence type="ECO:0008006" key="6">
    <source>
        <dbReference type="Google" id="ProtNLM"/>
    </source>
</evidence>
<dbReference type="GO" id="GO:0006979">
    <property type="term" value="P:response to oxidative stress"/>
    <property type="evidence" value="ECO:0007669"/>
    <property type="project" value="InterPro"/>
</dbReference>
<dbReference type="InterPro" id="IPR036249">
    <property type="entry name" value="Thioredoxin-like_sf"/>
</dbReference>
<protein>
    <recommendedName>
        <fullName evidence="6">Glutathione peroxidase</fullName>
    </recommendedName>
</protein>
<dbReference type="Gene3D" id="3.40.30.10">
    <property type="entry name" value="Glutaredoxin"/>
    <property type="match status" value="1"/>
</dbReference>
<dbReference type="OrthoDB" id="446890at2759"/>
<dbReference type="PROSITE" id="PS51355">
    <property type="entry name" value="GLUTATHIONE_PEROXID_3"/>
    <property type="match status" value="1"/>
</dbReference>
<dbReference type="EMBL" id="SHOA02000015">
    <property type="protein sequence ID" value="TDH71635.1"/>
    <property type="molecule type" value="Genomic_DNA"/>
</dbReference>
<comment type="similarity">
    <text evidence="1">Belongs to the glutathione peroxidase family.</text>
</comment>
<keyword evidence="3" id="KW-0560">Oxidoreductase</keyword>
<evidence type="ECO:0000256" key="3">
    <source>
        <dbReference type="ARBA" id="ARBA00023002"/>
    </source>
</evidence>
<dbReference type="InterPro" id="IPR000889">
    <property type="entry name" value="Glutathione_peroxidase"/>
</dbReference>
<evidence type="ECO:0000256" key="2">
    <source>
        <dbReference type="ARBA" id="ARBA00022559"/>
    </source>
</evidence>